<feature type="compositionally biased region" description="Low complexity" evidence="1">
    <location>
        <begin position="1"/>
        <end position="10"/>
    </location>
</feature>
<evidence type="ECO:0000313" key="2">
    <source>
        <dbReference type="EMBL" id="KIO30262.1"/>
    </source>
</evidence>
<dbReference type="OrthoDB" id="5576441at2759"/>
<dbReference type="EMBL" id="KN822974">
    <property type="protein sequence ID" value="KIO30262.1"/>
    <property type="molecule type" value="Genomic_DNA"/>
</dbReference>
<feature type="compositionally biased region" description="Basic and acidic residues" evidence="1">
    <location>
        <begin position="45"/>
        <end position="57"/>
    </location>
</feature>
<proteinExistence type="predicted"/>
<dbReference type="Proteomes" id="UP000054248">
    <property type="component" value="Unassembled WGS sequence"/>
</dbReference>
<name>A0A0C3M973_9AGAM</name>
<sequence>MDSRFSSSYFRRSDASAEEVLEDSEPEREERRQMRKASKLRERRLKQGLDETSKDVGQDTASLVQPSAELPIISRGPVDGETRRMHNAITRSSPPESPQSFNPSTAEKSPVQPKILDLARFAYSGGAGPSKARSTRSPSRCSSIVEVPPPKTRKRKPNKAASTTFISGDDPELNFTLLLKCPSCLLKWTRRKSSSAKAEHIRTCASKNGMTEEAAREAIRQAIADAPSGPPPKGKRKAKATKEPTPVPELPKTYLDNVVEDAAPKKRQPRRKRDATVTVQPPTTTHNLILERAKELLTDTQPSLDLRAPATLSSAESDVILLEDPDAPPPTQPFLKSKLATALRRPLLPSHTENQPSRFEVAAEEALAFFEEDGSSASGKVSPKRLPFRDTPKAEALGLQSPRLAKQMRTFLDAVCIIYYERK</sequence>
<feature type="compositionally biased region" description="Acidic residues" evidence="1">
    <location>
        <begin position="16"/>
        <end position="27"/>
    </location>
</feature>
<feature type="compositionally biased region" description="Basic residues" evidence="1">
    <location>
        <begin position="33"/>
        <end position="44"/>
    </location>
</feature>
<keyword evidence="3" id="KW-1185">Reference proteome</keyword>
<accession>A0A0C3M973</accession>
<feature type="region of interest" description="Disordered" evidence="1">
    <location>
        <begin position="125"/>
        <end position="167"/>
    </location>
</feature>
<organism evidence="2 3">
    <name type="scientific">Tulasnella calospora MUT 4182</name>
    <dbReference type="NCBI Taxonomy" id="1051891"/>
    <lineage>
        <taxon>Eukaryota</taxon>
        <taxon>Fungi</taxon>
        <taxon>Dikarya</taxon>
        <taxon>Basidiomycota</taxon>
        <taxon>Agaricomycotina</taxon>
        <taxon>Agaricomycetes</taxon>
        <taxon>Cantharellales</taxon>
        <taxon>Tulasnellaceae</taxon>
        <taxon>Tulasnella</taxon>
    </lineage>
</organism>
<feature type="region of interest" description="Disordered" evidence="1">
    <location>
        <begin position="1"/>
        <end position="112"/>
    </location>
</feature>
<feature type="region of interest" description="Disordered" evidence="1">
    <location>
        <begin position="222"/>
        <end position="251"/>
    </location>
</feature>
<reference evidence="3" key="2">
    <citation type="submission" date="2015-01" db="EMBL/GenBank/DDBJ databases">
        <title>Evolutionary Origins and Diversification of the Mycorrhizal Mutualists.</title>
        <authorList>
            <consortium name="DOE Joint Genome Institute"/>
            <consortium name="Mycorrhizal Genomics Consortium"/>
            <person name="Kohler A."/>
            <person name="Kuo A."/>
            <person name="Nagy L.G."/>
            <person name="Floudas D."/>
            <person name="Copeland A."/>
            <person name="Barry K.W."/>
            <person name="Cichocki N."/>
            <person name="Veneault-Fourrey C."/>
            <person name="LaButti K."/>
            <person name="Lindquist E.A."/>
            <person name="Lipzen A."/>
            <person name="Lundell T."/>
            <person name="Morin E."/>
            <person name="Murat C."/>
            <person name="Riley R."/>
            <person name="Ohm R."/>
            <person name="Sun H."/>
            <person name="Tunlid A."/>
            <person name="Henrissat B."/>
            <person name="Grigoriev I.V."/>
            <person name="Hibbett D.S."/>
            <person name="Martin F."/>
        </authorList>
    </citation>
    <scope>NUCLEOTIDE SEQUENCE [LARGE SCALE GENOMIC DNA]</scope>
    <source>
        <strain evidence="3">MUT 4182</strain>
    </source>
</reference>
<dbReference type="STRING" id="1051891.A0A0C3M973"/>
<dbReference type="HOGENOM" id="CLU_649227_0_0_1"/>
<evidence type="ECO:0000313" key="3">
    <source>
        <dbReference type="Proteomes" id="UP000054248"/>
    </source>
</evidence>
<dbReference type="AlphaFoldDB" id="A0A0C3M973"/>
<protein>
    <submittedName>
        <fullName evidence="2">Uncharacterized protein</fullName>
    </submittedName>
</protein>
<evidence type="ECO:0000256" key="1">
    <source>
        <dbReference type="SAM" id="MobiDB-lite"/>
    </source>
</evidence>
<reference evidence="2 3" key="1">
    <citation type="submission" date="2014-04" db="EMBL/GenBank/DDBJ databases">
        <authorList>
            <consortium name="DOE Joint Genome Institute"/>
            <person name="Kuo A."/>
            <person name="Girlanda M."/>
            <person name="Perotto S."/>
            <person name="Kohler A."/>
            <person name="Nagy L.G."/>
            <person name="Floudas D."/>
            <person name="Copeland A."/>
            <person name="Barry K.W."/>
            <person name="Cichocki N."/>
            <person name="Veneault-Fourrey C."/>
            <person name="LaButti K."/>
            <person name="Lindquist E.A."/>
            <person name="Lipzen A."/>
            <person name="Lundell T."/>
            <person name="Morin E."/>
            <person name="Murat C."/>
            <person name="Sun H."/>
            <person name="Tunlid A."/>
            <person name="Henrissat B."/>
            <person name="Grigoriev I.V."/>
            <person name="Hibbett D.S."/>
            <person name="Martin F."/>
            <person name="Nordberg H.P."/>
            <person name="Cantor M.N."/>
            <person name="Hua S.X."/>
        </authorList>
    </citation>
    <scope>NUCLEOTIDE SEQUENCE [LARGE SCALE GENOMIC DNA]</scope>
    <source>
        <strain evidence="2 3">MUT 4182</strain>
    </source>
</reference>
<gene>
    <name evidence="2" type="ORF">M407DRAFT_5768</name>
</gene>
<feature type="compositionally biased region" description="Polar residues" evidence="1">
    <location>
        <begin position="89"/>
        <end position="107"/>
    </location>
</feature>